<dbReference type="Proteomes" id="UP001500683">
    <property type="component" value="Unassembled WGS sequence"/>
</dbReference>
<keyword evidence="3" id="KW-1185">Reference proteome</keyword>
<feature type="region of interest" description="Disordered" evidence="1">
    <location>
        <begin position="38"/>
        <end position="64"/>
    </location>
</feature>
<organism evidence="2 3">
    <name type="scientific">Actinomadura miaoliensis</name>
    <dbReference type="NCBI Taxonomy" id="430685"/>
    <lineage>
        <taxon>Bacteria</taxon>
        <taxon>Bacillati</taxon>
        <taxon>Actinomycetota</taxon>
        <taxon>Actinomycetes</taxon>
        <taxon>Streptosporangiales</taxon>
        <taxon>Thermomonosporaceae</taxon>
        <taxon>Actinomadura</taxon>
    </lineage>
</organism>
<reference evidence="3" key="1">
    <citation type="journal article" date="2019" name="Int. J. Syst. Evol. Microbiol.">
        <title>The Global Catalogue of Microorganisms (GCM) 10K type strain sequencing project: providing services to taxonomists for standard genome sequencing and annotation.</title>
        <authorList>
            <consortium name="The Broad Institute Genomics Platform"/>
            <consortium name="The Broad Institute Genome Sequencing Center for Infectious Disease"/>
            <person name="Wu L."/>
            <person name="Ma J."/>
        </authorList>
    </citation>
    <scope>NUCLEOTIDE SEQUENCE [LARGE SCALE GENOMIC DNA]</scope>
    <source>
        <strain evidence="3">JCM 16702</strain>
    </source>
</reference>
<evidence type="ECO:0008006" key="4">
    <source>
        <dbReference type="Google" id="ProtNLM"/>
    </source>
</evidence>
<dbReference type="EMBL" id="BAAAZG010000038">
    <property type="protein sequence ID" value="GAA4085104.1"/>
    <property type="molecule type" value="Genomic_DNA"/>
</dbReference>
<evidence type="ECO:0000256" key="1">
    <source>
        <dbReference type="SAM" id="MobiDB-lite"/>
    </source>
</evidence>
<evidence type="ECO:0000313" key="3">
    <source>
        <dbReference type="Proteomes" id="UP001500683"/>
    </source>
</evidence>
<gene>
    <name evidence="2" type="ORF">GCM10022214_51350</name>
</gene>
<evidence type="ECO:0000313" key="2">
    <source>
        <dbReference type="EMBL" id="GAA4085104.1"/>
    </source>
</evidence>
<feature type="compositionally biased region" description="Basic and acidic residues" evidence="1">
    <location>
        <begin position="38"/>
        <end position="49"/>
    </location>
</feature>
<protein>
    <recommendedName>
        <fullName evidence="4">DUF3140 domain-containing protein</fullName>
    </recommendedName>
</protein>
<dbReference type="RefSeq" id="WP_344952423.1">
    <property type="nucleotide sequence ID" value="NZ_BAAAZG010000038.1"/>
</dbReference>
<proteinExistence type="predicted"/>
<name>A0ABP7WB40_9ACTN</name>
<comment type="caution">
    <text evidence="2">The sequence shown here is derived from an EMBL/GenBank/DDBJ whole genome shotgun (WGS) entry which is preliminary data.</text>
</comment>
<accession>A0ABP7WB40</accession>
<sequence length="64" mass="7211">MSGRLVGEVIQWLRTPAAKRITAKERIVLLTVADRVQAEHTQETQRPESGDQDQGWDGKDGQRP</sequence>